<dbReference type="PANTHER" id="PTHR12131:SF1">
    <property type="entry name" value="ATP-DEPENDENT RNA HELICASE SUPV3L1, MITOCHONDRIAL-RELATED"/>
    <property type="match status" value="1"/>
</dbReference>
<dbReference type="InterPro" id="IPR050699">
    <property type="entry name" value="RNA-DNA_Helicase"/>
</dbReference>
<dbReference type="PROSITE" id="PS51192">
    <property type="entry name" value="HELICASE_ATP_BIND_1"/>
    <property type="match status" value="1"/>
</dbReference>
<dbReference type="Gene3D" id="3.40.50.300">
    <property type="entry name" value="P-loop containing nucleotide triphosphate hydrolases"/>
    <property type="match status" value="2"/>
</dbReference>
<keyword evidence="2" id="KW-0378">Hydrolase</keyword>
<proteinExistence type="predicted"/>
<dbReference type="EMBL" id="JXCQ01000007">
    <property type="protein sequence ID" value="KIR23437.1"/>
    <property type="molecule type" value="Genomic_DNA"/>
</dbReference>
<feature type="domain" description="Helicase C-terminal" evidence="6">
    <location>
        <begin position="273"/>
        <end position="465"/>
    </location>
</feature>
<dbReference type="SUPFAM" id="SSF52540">
    <property type="entry name" value="P-loop containing nucleoside triphosphate hydrolases"/>
    <property type="match status" value="1"/>
</dbReference>
<evidence type="ECO:0000313" key="7">
    <source>
        <dbReference type="EMBL" id="KIR23437.1"/>
    </source>
</evidence>
<organism evidence="7 8">
    <name type="scientific">Pseudomonas fluorescens</name>
    <dbReference type="NCBI Taxonomy" id="294"/>
    <lineage>
        <taxon>Bacteria</taxon>
        <taxon>Pseudomonadati</taxon>
        <taxon>Pseudomonadota</taxon>
        <taxon>Gammaproteobacteria</taxon>
        <taxon>Pseudomonadales</taxon>
        <taxon>Pseudomonadaceae</taxon>
        <taxon>Pseudomonas</taxon>
    </lineage>
</organism>
<dbReference type="Proteomes" id="UP000032210">
    <property type="component" value="Unassembled WGS sequence"/>
</dbReference>
<dbReference type="InterPro" id="IPR001650">
    <property type="entry name" value="Helicase_C-like"/>
</dbReference>
<accession>A0A0D0RV20</accession>
<dbReference type="GO" id="GO:0005524">
    <property type="term" value="F:ATP binding"/>
    <property type="evidence" value="ECO:0007669"/>
    <property type="project" value="UniProtKB-KW"/>
</dbReference>
<dbReference type="GO" id="GO:0003676">
    <property type="term" value="F:nucleic acid binding"/>
    <property type="evidence" value="ECO:0007669"/>
    <property type="project" value="InterPro"/>
</dbReference>
<evidence type="ECO:0000256" key="4">
    <source>
        <dbReference type="ARBA" id="ARBA00022840"/>
    </source>
</evidence>
<protein>
    <submittedName>
        <fullName evidence="7">Rgy protein</fullName>
        <ecNumber evidence="7">5.99.1.3</ecNumber>
    </submittedName>
</protein>
<dbReference type="GO" id="GO:0016787">
    <property type="term" value="F:hydrolase activity"/>
    <property type="evidence" value="ECO:0007669"/>
    <property type="project" value="UniProtKB-KW"/>
</dbReference>
<keyword evidence="3" id="KW-0347">Helicase</keyword>
<feature type="domain" description="Helicase ATP-binding" evidence="5">
    <location>
        <begin position="93"/>
        <end position="240"/>
    </location>
</feature>
<keyword evidence="4" id="KW-0067">ATP-binding</keyword>
<dbReference type="InterPro" id="IPR027417">
    <property type="entry name" value="P-loop_NTPase"/>
</dbReference>
<evidence type="ECO:0000256" key="2">
    <source>
        <dbReference type="ARBA" id="ARBA00022801"/>
    </source>
</evidence>
<dbReference type="Pfam" id="PF00270">
    <property type="entry name" value="DEAD"/>
    <property type="match status" value="1"/>
</dbReference>
<dbReference type="AlphaFoldDB" id="A0A0D0RV20"/>
<dbReference type="InterPro" id="IPR011545">
    <property type="entry name" value="DEAD/DEAH_box_helicase_dom"/>
</dbReference>
<sequence>MEIFEECGRINNLITEGNEFSARNELIKLLDYFQRQKLEYTPLLNNLIRQTGLYPYLELGSSIWQDRYVHESFKVDTGAPELVTLHREQSLLLSKLLSGKSVAVSAPTSFGKSFVIDSFISIKKPKNIAIIVPTIALTDETRRRLQRKFGLDYKIITTSDQELSDQNIFIFPQERSISYVDKIDVLDMLVIDEFYKASSVFDKERSPSLLKAILKLGDKATQRYFLAPNINKLKDNIFTKGMEFCSLDFNTVFLEKQDLYKEIGKDETKKSQELLRILDSTTGKTLIYAGTYTNIEKLSTLILSNRNKQNTKLLSNFSKWLAKNYDPNWGLTNMVLRGTGIHNGQLHRSLSQIQIKLFEEPDALQTIISTSSIIEGVNTSAQNVILWSNLSGKGRARITDFTYKNIIGRGGRMLRHFVGKIYILEEPPKETDNALNLEIPDELVSDLESRVASEELTPEQIAKIIAYREEMSELIGEKSYKDIKNNSMLQSSNSFLIMDIVKDLKNNPASWNGLGYLNSQNPENWERLLYKVIRLQPAGWGTDYTKVVEFVKILSQNWAKTIPELLQQLNDIDVGVDDFFKLERTVTFKLAALFNDVSIIQKEILGDSAQDISPFVSKLSHAFLPKVVYQLEEYGLPRNISKQIHHAGLIDFNSEELNIYQAIDKLQTLNTQGLNHLIGELDEFDLYILDYFFDGVETQTRNSKP</sequence>
<dbReference type="GO" id="GO:0004386">
    <property type="term" value="F:helicase activity"/>
    <property type="evidence" value="ECO:0007669"/>
    <property type="project" value="UniProtKB-KW"/>
</dbReference>
<evidence type="ECO:0000259" key="6">
    <source>
        <dbReference type="PROSITE" id="PS51194"/>
    </source>
</evidence>
<dbReference type="EC" id="5.99.1.3" evidence="7"/>
<evidence type="ECO:0000256" key="1">
    <source>
        <dbReference type="ARBA" id="ARBA00022741"/>
    </source>
</evidence>
<evidence type="ECO:0000259" key="5">
    <source>
        <dbReference type="PROSITE" id="PS51192"/>
    </source>
</evidence>
<dbReference type="InterPro" id="IPR014001">
    <property type="entry name" value="Helicase_ATP-bd"/>
</dbReference>
<keyword evidence="1" id="KW-0547">Nucleotide-binding</keyword>
<dbReference type="PROSITE" id="PS51194">
    <property type="entry name" value="HELICASE_CTER"/>
    <property type="match status" value="1"/>
</dbReference>
<dbReference type="RefSeq" id="WP_043047351.1">
    <property type="nucleotide sequence ID" value="NZ_JXCQ01000007.1"/>
</dbReference>
<reference evidence="7 8" key="1">
    <citation type="submission" date="2015-01" db="EMBL/GenBank/DDBJ databases">
        <title>Genome sequence of the beneficial rhizobacterium Pseudomonas fluorescens 2-79.</title>
        <authorList>
            <person name="Thuermer A."/>
            <person name="Daniel R."/>
        </authorList>
    </citation>
    <scope>NUCLEOTIDE SEQUENCE [LARGE SCALE GENOMIC DNA]</scope>
    <source>
        <strain evidence="7 8">2-79</strain>
    </source>
</reference>
<name>A0A0D0RV20_PSEFL</name>
<evidence type="ECO:0000256" key="3">
    <source>
        <dbReference type="ARBA" id="ARBA00022806"/>
    </source>
</evidence>
<dbReference type="PANTHER" id="PTHR12131">
    <property type="entry name" value="ATP-DEPENDENT RNA AND DNA HELICASE"/>
    <property type="match status" value="1"/>
</dbReference>
<keyword evidence="7" id="KW-0413">Isomerase</keyword>
<dbReference type="PATRIC" id="fig|294.125.peg.1254"/>
<gene>
    <name evidence="7" type="primary">rgy</name>
    <name evidence="7" type="ORF">PFLU3_12210</name>
</gene>
<evidence type="ECO:0000313" key="8">
    <source>
        <dbReference type="Proteomes" id="UP000032210"/>
    </source>
</evidence>
<comment type="caution">
    <text evidence="7">The sequence shown here is derived from an EMBL/GenBank/DDBJ whole genome shotgun (WGS) entry which is preliminary data.</text>
</comment>